<dbReference type="PANTHER" id="PTHR11635:SF152">
    <property type="entry name" value="CAMP-DEPENDENT PROTEIN KINASE TYPE I REGULATORY SUBUNIT-RELATED"/>
    <property type="match status" value="1"/>
</dbReference>
<organism evidence="2 3">
    <name type="scientific">Fodinibius sediminis</name>
    <dbReference type="NCBI Taxonomy" id="1214077"/>
    <lineage>
        <taxon>Bacteria</taxon>
        <taxon>Pseudomonadati</taxon>
        <taxon>Balneolota</taxon>
        <taxon>Balneolia</taxon>
        <taxon>Balneolales</taxon>
        <taxon>Balneolaceae</taxon>
        <taxon>Fodinibius</taxon>
    </lineage>
</organism>
<keyword evidence="3" id="KW-1185">Reference proteome</keyword>
<dbReference type="SUPFAM" id="SSF51206">
    <property type="entry name" value="cAMP-binding domain-like"/>
    <property type="match status" value="1"/>
</dbReference>
<dbReference type="Pfam" id="PF00027">
    <property type="entry name" value="cNMP_binding"/>
    <property type="match status" value="1"/>
</dbReference>
<dbReference type="RefSeq" id="WP_142715860.1">
    <property type="nucleotide sequence ID" value="NZ_FXTH01000022.1"/>
</dbReference>
<gene>
    <name evidence="2" type="ORF">SAMN06265218_1222</name>
</gene>
<dbReference type="GO" id="GO:0034236">
    <property type="term" value="F:protein kinase A catalytic subunit binding"/>
    <property type="evidence" value="ECO:0007669"/>
    <property type="project" value="TreeGrafter"/>
</dbReference>
<dbReference type="InterPro" id="IPR014710">
    <property type="entry name" value="RmlC-like_jellyroll"/>
</dbReference>
<feature type="domain" description="Cyclic nucleotide-binding" evidence="1">
    <location>
        <begin position="22"/>
        <end position="125"/>
    </location>
</feature>
<dbReference type="GO" id="GO:0004862">
    <property type="term" value="F:cAMP-dependent protein kinase inhibitor activity"/>
    <property type="evidence" value="ECO:0007669"/>
    <property type="project" value="TreeGrafter"/>
</dbReference>
<sequence>MFLSERLGDIKKQGNIILNSRFLKNLTVLERTEFLQYCHRRNYKKEEYIYYQGDPGTGMYFIEDGKVELVLEGESDQQTHHSYIISAPESFGALSIGYEIRRISNVRCLTDCTLLGFFKPDFETLKKRHPVIAVKFMETLAVVAMKQLEIVTNELKKQVGAKHALSLQFELYMNPNNNDELL</sequence>
<dbReference type="GO" id="GO:0030552">
    <property type="term" value="F:cAMP binding"/>
    <property type="evidence" value="ECO:0007669"/>
    <property type="project" value="TreeGrafter"/>
</dbReference>
<accession>A0A521F2K0</accession>
<dbReference type="Proteomes" id="UP000317593">
    <property type="component" value="Unassembled WGS sequence"/>
</dbReference>
<dbReference type="PROSITE" id="PS50042">
    <property type="entry name" value="CNMP_BINDING_3"/>
    <property type="match status" value="1"/>
</dbReference>
<dbReference type="CDD" id="cd00038">
    <property type="entry name" value="CAP_ED"/>
    <property type="match status" value="1"/>
</dbReference>
<reference evidence="2 3" key="1">
    <citation type="submission" date="2017-05" db="EMBL/GenBank/DDBJ databases">
        <authorList>
            <person name="Varghese N."/>
            <person name="Submissions S."/>
        </authorList>
    </citation>
    <scope>NUCLEOTIDE SEQUENCE [LARGE SCALE GENOMIC DNA]</scope>
    <source>
        <strain evidence="2 3">DSM 21194</strain>
    </source>
</reference>
<evidence type="ECO:0000313" key="3">
    <source>
        <dbReference type="Proteomes" id="UP000317593"/>
    </source>
</evidence>
<evidence type="ECO:0000313" key="2">
    <source>
        <dbReference type="EMBL" id="SMO90347.1"/>
    </source>
</evidence>
<dbReference type="PANTHER" id="PTHR11635">
    <property type="entry name" value="CAMP-DEPENDENT PROTEIN KINASE REGULATORY CHAIN"/>
    <property type="match status" value="1"/>
</dbReference>
<dbReference type="Gene3D" id="2.60.120.10">
    <property type="entry name" value="Jelly Rolls"/>
    <property type="match status" value="1"/>
</dbReference>
<dbReference type="AlphaFoldDB" id="A0A521F2K0"/>
<dbReference type="InterPro" id="IPR000595">
    <property type="entry name" value="cNMP-bd_dom"/>
</dbReference>
<name>A0A521F2K0_9BACT</name>
<dbReference type="GO" id="GO:0005952">
    <property type="term" value="C:cAMP-dependent protein kinase complex"/>
    <property type="evidence" value="ECO:0007669"/>
    <property type="project" value="InterPro"/>
</dbReference>
<dbReference type="SMART" id="SM00100">
    <property type="entry name" value="cNMP"/>
    <property type="match status" value="1"/>
</dbReference>
<dbReference type="InterPro" id="IPR018490">
    <property type="entry name" value="cNMP-bd_dom_sf"/>
</dbReference>
<dbReference type="GO" id="GO:0005829">
    <property type="term" value="C:cytosol"/>
    <property type="evidence" value="ECO:0007669"/>
    <property type="project" value="TreeGrafter"/>
</dbReference>
<dbReference type="InterPro" id="IPR050503">
    <property type="entry name" value="cAMP-dep_PK_reg_su-like"/>
</dbReference>
<evidence type="ECO:0000259" key="1">
    <source>
        <dbReference type="PROSITE" id="PS50042"/>
    </source>
</evidence>
<protein>
    <submittedName>
        <fullName evidence="2">Cyclic nucleotide-binding domain-containing protein</fullName>
    </submittedName>
</protein>
<dbReference type="EMBL" id="FXTH01000022">
    <property type="protein sequence ID" value="SMO90347.1"/>
    <property type="molecule type" value="Genomic_DNA"/>
</dbReference>
<proteinExistence type="predicted"/>
<dbReference type="OrthoDB" id="1523752at2"/>